<dbReference type="Gene3D" id="2.40.50.140">
    <property type="entry name" value="Nucleic acid-binding proteins"/>
    <property type="match status" value="1"/>
</dbReference>
<keyword evidence="4 5" id="KW-0472">Membrane</keyword>
<dbReference type="InterPro" id="IPR002810">
    <property type="entry name" value="NfeD-like_C"/>
</dbReference>
<reference evidence="7 8" key="1">
    <citation type="submission" date="2017-01" db="EMBL/GenBank/DDBJ databases">
        <title>Draft genome sequence of Pseudomonas pachastrellae type strain CCUG 46540T from a deep sea.</title>
        <authorList>
            <person name="Gomila M."/>
            <person name="Mulet M."/>
            <person name="Lalucat J."/>
            <person name="Garcia-Valdes E."/>
        </authorList>
    </citation>
    <scope>NUCLEOTIDE SEQUENCE [LARGE SCALE GENOMIC DNA]</scope>
    <source>
        <strain evidence="7 8">CCUG 46540</strain>
    </source>
</reference>
<keyword evidence="2 5" id="KW-0812">Transmembrane</keyword>
<dbReference type="PANTHER" id="PTHR33507:SF3">
    <property type="entry name" value="INNER MEMBRANE PROTEIN YBBJ"/>
    <property type="match status" value="1"/>
</dbReference>
<evidence type="ECO:0000256" key="4">
    <source>
        <dbReference type="ARBA" id="ARBA00023136"/>
    </source>
</evidence>
<dbReference type="OrthoDB" id="6118712at2"/>
<evidence type="ECO:0000313" key="7">
    <source>
        <dbReference type="EMBL" id="ONM43381.1"/>
    </source>
</evidence>
<dbReference type="STRING" id="254161.SAMN05216256_12211"/>
<feature type="transmembrane region" description="Helical" evidence="5">
    <location>
        <begin position="12"/>
        <end position="41"/>
    </location>
</feature>
<evidence type="ECO:0000259" key="6">
    <source>
        <dbReference type="Pfam" id="PF01957"/>
    </source>
</evidence>
<comment type="caution">
    <text evidence="7">The sequence shown here is derived from an EMBL/GenBank/DDBJ whole genome shotgun (WGS) entry which is preliminary data.</text>
</comment>
<evidence type="ECO:0000256" key="3">
    <source>
        <dbReference type="ARBA" id="ARBA00022989"/>
    </source>
</evidence>
<dbReference type="Proteomes" id="UP000242847">
    <property type="component" value="Unassembled WGS sequence"/>
</dbReference>
<evidence type="ECO:0000256" key="5">
    <source>
        <dbReference type="SAM" id="Phobius"/>
    </source>
</evidence>
<accession>A0A1S8DEI0</accession>
<dbReference type="EMBL" id="MUBC01000029">
    <property type="protein sequence ID" value="ONM43381.1"/>
    <property type="molecule type" value="Genomic_DNA"/>
</dbReference>
<dbReference type="PANTHER" id="PTHR33507">
    <property type="entry name" value="INNER MEMBRANE PROTEIN YBBJ"/>
    <property type="match status" value="1"/>
</dbReference>
<keyword evidence="3 5" id="KW-1133">Transmembrane helix</keyword>
<dbReference type="InterPro" id="IPR052165">
    <property type="entry name" value="Membrane_assoc_protease"/>
</dbReference>
<dbReference type="AlphaFoldDB" id="A0A1S8DEI0"/>
<proteinExistence type="predicted"/>
<evidence type="ECO:0000256" key="1">
    <source>
        <dbReference type="ARBA" id="ARBA00004141"/>
    </source>
</evidence>
<evidence type="ECO:0000313" key="8">
    <source>
        <dbReference type="Proteomes" id="UP000242847"/>
    </source>
</evidence>
<keyword evidence="8" id="KW-1185">Reference proteome</keyword>
<comment type="subcellular location">
    <subcellularLocation>
        <location evidence="1">Membrane</location>
        <topology evidence="1">Multi-pass membrane protein</topology>
    </subcellularLocation>
</comment>
<gene>
    <name evidence="7" type="ORF">BXT89_13215</name>
</gene>
<dbReference type="Pfam" id="PF01957">
    <property type="entry name" value="NfeD"/>
    <property type="match status" value="1"/>
</dbReference>
<evidence type="ECO:0000256" key="2">
    <source>
        <dbReference type="ARBA" id="ARBA00022692"/>
    </source>
</evidence>
<organism evidence="7 8">
    <name type="scientific">Halopseudomonas pachastrellae</name>
    <dbReference type="NCBI Taxonomy" id="254161"/>
    <lineage>
        <taxon>Bacteria</taxon>
        <taxon>Pseudomonadati</taxon>
        <taxon>Pseudomonadota</taxon>
        <taxon>Gammaproteobacteria</taxon>
        <taxon>Pseudomonadales</taxon>
        <taxon>Pseudomonadaceae</taxon>
        <taxon>Halopseudomonas</taxon>
    </lineage>
</organism>
<dbReference type="RefSeq" id="WP_083728146.1">
    <property type="nucleotide sequence ID" value="NZ_FOUD01000022.1"/>
</dbReference>
<feature type="transmembrane region" description="Helical" evidence="5">
    <location>
        <begin position="53"/>
        <end position="71"/>
    </location>
</feature>
<feature type="domain" description="NfeD-like C-terminal" evidence="6">
    <location>
        <begin position="95"/>
        <end position="147"/>
    </location>
</feature>
<dbReference type="InterPro" id="IPR012340">
    <property type="entry name" value="NA-bd_OB-fold"/>
</dbReference>
<protein>
    <recommendedName>
        <fullName evidence="6">NfeD-like C-terminal domain-containing protein</fullName>
    </recommendedName>
</protein>
<dbReference type="SUPFAM" id="SSF141322">
    <property type="entry name" value="NfeD domain-like"/>
    <property type="match status" value="1"/>
</dbReference>
<name>A0A1S8DEI0_9GAMM</name>
<sequence>MLTGYLESYAFWLLLGLALLLSEFFFPGLIAVFFGLGALLVGALTLVGLVEGLAWQVLLFSLFSVGTLWLLRRRFQRWLRGGESDLAVRDPDDAGLLGMRVSVLTDFVDGVGDVQLNGAKWDAESSEPLTQGQTAWVVSHSGIVLQVSATRPNAD</sequence>
<dbReference type="GO" id="GO:0005886">
    <property type="term" value="C:plasma membrane"/>
    <property type="evidence" value="ECO:0007669"/>
    <property type="project" value="TreeGrafter"/>
</dbReference>